<dbReference type="Pfam" id="PF09335">
    <property type="entry name" value="VTT_dom"/>
    <property type="match status" value="1"/>
</dbReference>
<dbReference type="PANTHER" id="PTHR42709:SF6">
    <property type="entry name" value="UNDECAPRENYL PHOSPHATE TRANSPORTER A"/>
    <property type="match status" value="1"/>
</dbReference>
<dbReference type="AlphaFoldDB" id="A0A4V6Q2Y8"/>
<evidence type="ECO:0000256" key="7">
    <source>
        <dbReference type="SAM" id="Phobius"/>
    </source>
</evidence>
<dbReference type="InterPro" id="IPR032816">
    <property type="entry name" value="VTT_dom"/>
</dbReference>
<reference evidence="9 10" key="1">
    <citation type="submission" date="2019-03" db="EMBL/GenBank/DDBJ databases">
        <title>Genomic Encyclopedia of Type Strains, Phase IV (KMG-IV): sequencing the most valuable type-strain genomes for metagenomic binning, comparative biology and taxonomic classification.</title>
        <authorList>
            <person name="Goeker M."/>
        </authorList>
    </citation>
    <scope>NUCLEOTIDE SEQUENCE [LARGE SCALE GENOMIC DNA]</scope>
    <source>
        <strain evidence="9 10">DSM 24455</strain>
    </source>
</reference>
<keyword evidence="6 7" id="KW-0472">Membrane</keyword>
<protein>
    <submittedName>
        <fullName evidence="9">Membrane protein DedA with SNARE-associated domain</fullName>
    </submittedName>
</protein>
<evidence type="ECO:0000313" key="9">
    <source>
        <dbReference type="EMBL" id="TDT60887.1"/>
    </source>
</evidence>
<dbReference type="EMBL" id="SOAZ01000010">
    <property type="protein sequence ID" value="TDT60887.1"/>
    <property type="molecule type" value="Genomic_DNA"/>
</dbReference>
<dbReference type="OrthoDB" id="9813426at2"/>
<keyword evidence="5 7" id="KW-1133">Transmembrane helix</keyword>
<feature type="domain" description="VTT" evidence="8">
    <location>
        <begin position="38"/>
        <end position="163"/>
    </location>
</feature>
<evidence type="ECO:0000256" key="1">
    <source>
        <dbReference type="ARBA" id="ARBA00004651"/>
    </source>
</evidence>
<keyword evidence="4 7" id="KW-0812">Transmembrane</keyword>
<feature type="transmembrane region" description="Helical" evidence="7">
    <location>
        <begin position="12"/>
        <end position="34"/>
    </location>
</feature>
<comment type="caution">
    <text evidence="9">The sequence shown here is derived from an EMBL/GenBank/DDBJ whole genome shotgun (WGS) entry which is preliminary data.</text>
</comment>
<evidence type="ECO:0000256" key="5">
    <source>
        <dbReference type="ARBA" id="ARBA00022989"/>
    </source>
</evidence>
<feature type="transmembrane region" description="Helical" evidence="7">
    <location>
        <begin position="182"/>
        <end position="201"/>
    </location>
</feature>
<dbReference type="Proteomes" id="UP000295325">
    <property type="component" value="Unassembled WGS sequence"/>
</dbReference>
<comment type="similarity">
    <text evidence="2">Belongs to the DedA family.</text>
</comment>
<dbReference type="InterPro" id="IPR051311">
    <property type="entry name" value="DedA_domain"/>
</dbReference>
<feature type="transmembrane region" description="Helical" evidence="7">
    <location>
        <begin position="141"/>
        <end position="161"/>
    </location>
</feature>
<sequence>MEHEILKIAGYLASSNPIMVYVFFFLNSTLQILFPPYPGDSIIVLGGYLSSTGILNTPLFVLSTLTATYLSSTFLYLISYKFSYRILANKLISKFFKVKRIYSLESWFRKYGSFAIILNKFLPGIGSLTLIAAGIFKLRPFSAFISIGIASILHNIFLIIAGRITGDNIVLIKHFLGEYNKIFIVSMIIVILIYLYVKFIFKKQNRNR</sequence>
<dbReference type="GO" id="GO:0005886">
    <property type="term" value="C:plasma membrane"/>
    <property type="evidence" value="ECO:0007669"/>
    <property type="project" value="UniProtKB-SubCell"/>
</dbReference>
<evidence type="ECO:0000256" key="2">
    <source>
        <dbReference type="ARBA" id="ARBA00010792"/>
    </source>
</evidence>
<proteinExistence type="inferred from homology"/>
<dbReference type="PANTHER" id="PTHR42709">
    <property type="entry name" value="ALKALINE PHOSPHATASE LIKE PROTEIN"/>
    <property type="match status" value="1"/>
</dbReference>
<evidence type="ECO:0000256" key="4">
    <source>
        <dbReference type="ARBA" id="ARBA00022692"/>
    </source>
</evidence>
<name>A0A4V6Q2Y8_9CLOT</name>
<evidence type="ECO:0000259" key="8">
    <source>
        <dbReference type="Pfam" id="PF09335"/>
    </source>
</evidence>
<accession>A0A4V6Q2Y8</accession>
<gene>
    <name evidence="9" type="ORF">EDD71_1104</name>
</gene>
<keyword evidence="3" id="KW-1003">Cell membrane</keyword>
<evidence type="ECO:0000256" key="6">
    <source>
        <dbReference type="ARBA" id="ARBA00023136"/>
    </source>
</evidence>
<keyword evidence="10" id="KW-1185">Reference proteome</keyword>
<organism evidence="9 10">
    <name type="scientific">Fonticella tunisiensis</name>
    <dbReference type="NCBI Taxonomy" id="1096341"/>
    <lineage>
        <taxon>Bacteria</taxon>
        <taxon>Bacillati</taxon>
        <taxon>Bacillota</taxon>
        <taxon>Clostridia</taxon>
        <taxon>Eubacteriales</taxon>
        <taxon>Clostridiaceae</taxon>
        <taxon>Fonticella</taxon>
    </lineage>
</organism>
<feature type="transmembrane region" description="Helical" evidence="7">
    <location>
        <begin position="54"/>
        <end position="78"/>
    </location>
</feature>
<evidence type="ECO:0000256" key="3">
    <source>
        <dbReference type="ARBA" id="ARBA00022475"/>
    </source>
</evidence>
<evidence type="ECO:0000313" key="10">
    <source>
        <dbReference type="Proteomes" id="UP000295325"/>
    </source>
</evidence>
<comment type="subcellular location">
    <subcellularLocation>
        <location evidence="1">Cell membrane</location>
        <topology evidence="1">Multi-pass membrane protein</topology>
    </subcellularLocation>
</comment>